<evidence type="ECO:0000313" key="13">
    <source>
        <dbReference type="Proteomes" id="UP001147653"/>
    </source>
</evidence>
<dbReference type="InterPro" id="IPR036188">
    <property type="entry name" value="FAD/NAD-bd_sf"/>
</dbReference>
<dbReference type="EC" id="1.6.5.9" evidence="2"/>
<evidence type="ECO:0000259" key="11">
    <source>
        <dbReference type="Pfam" id="PF22366"/>
    </source>
</evidence>
<evidence type="ECO:0000256" key="2">
    <source>
        <dbReference type="ARBA" id="ARBA00012637"/>
    </source>
</evidence>
<dbReference type="PRINTS" id="PR00368">
    <property type="entry name" value="FADPNR"/>
</dbReference>
<keyword evidence="9" id="KW-1133">Transmembrane helix</keyword>
<dbReference type="InterPro" id="IPR054585">
    <property type="entry name" value="NDH2-like_C"/>
</dbReference>
<comment type="caution">
    <text evidence="12">The sequence shown here is derived from an EMBL/GenBank/DDBJ whole genome shotgun (WGS) entry which is preliminary data.</text>
</comment>
<evidence type="ECO:0000256" key="9">
    <source>
        <dbReference type="SAM" id="Phobius"/>
    </source>
</evidence>
<dbReference type="PANTHER" id="PTHR43706">
    <property type="entry name" value="NADH DEHYDROGENASE"/>
    <property type="match status" value="1"/>
</dbReference>
<evidence type="ECO:0000256" key="5">
    <source>
        <dbReference type="ARBA" id="ARBA00022946"/>
    </source>
</evidence>
<dbReference type="Pfam" id="PF07992">
    <property type="entry name" value="Pyr_redox_2"/>
    <property type="match status" value="1"/>
</dbReference>
<dbReference type="PRINTS" id="PR00411">
    <property type="entry name" value="PNDRDTASEI"/>
</dbReference>
<dbReference type="Pfam" id="PF22366">
    <property type="entry name" value="NDH2_C"/>
    <property type="match status" value="1"/>
</dbReference>
<comment type="similarity">
    <text evidence="1">Belongs to the NADH dehydrogenase family.</text>
</comment>
<evidence type="ECO:0000256" key="7">
    <source>
        <dbReference type="ARBA" id="ARBA00023027"/>
    </source>
</evidence>
<evidence type="ECO:0000256" key="3">
    <source>
        <dbReference type="ARBA" id="ARBA00022630"/>
    </source>
</evidence>
<name>A0A9X3N4E6_9ACTN</name>
<feature type="domain" description="FAD/NAD(P)-binding" evidence="10">
    <location>
        <begin position="5"/>
        <end position="330"/>
    </location>
</feature>
<keyword evidence="3" id="KW-0285">Flavoprotein</keyword>
<evidence type="ECO:0000256" key="4">
    <source>
        <dbReference type="ARBA" id="ARBA00022827"/>
    </source>
</evidence>
<evidence type="ECO:0000256" key="6">
    <source>
        <dbReference type="ARBA" id="ARBA00023002"/>
    </source>
</evidence>
<dbReference type="AlphaFoldDB" id="A0A9X3N4E6"/>
<keyword evidence="9" id="KW-0472">Membrane</keyword>
<sequence length="426" mass="46051">MAKHRVVIVGGGFGGLQTTLNLKGADVDITIVDRRNFHLFQPLAYQVATGALATGEVAYPLRSIFRKQENVRVMLAEATGFDLDAKQVKLRTAAGDETIGYDTLVVGGGSKYNYFGHPEWQEHAAELKTLEGALHIRAQILRAFEEAEVVSDPVERERLLTFVIVGAGPTGAEMAGQIAEIARDTRREFRVIDTWQTRVLLVEAGPRVLAAFPPRLSKKAAKSLESLGVTVATDQMVTDIDADGVTIKSGEGEEKVRAGTVIWAAGVLASSVANSLAEAAGAEQDKVDRLLVEPDLTLPGYPDVLAIGDMVQVKDGDPLPGVAPVAMQMGRYAARSIKSKLRGGTAGPFKYKDKGNLATLGRARAIAELPPGLRVSGFIAWVLWLAIHLWYLVGFQNRVLVFTRWGFSFLTHGRGTRLITGDDKLP</sequence>
<dbReference type="Proteomes" id="UP001147653">
    <property type="component" value="Unassembled WGS sequence"/>
</dbReference>
<evidence type="ECO:0000256" key="8">
    <source>
        <dbReference type="ARBA" id="ARBA00047599"/>
    </source>
</evidence>
<keyword evidence="9" id="KW-0812">Transmembrane</keyword>
<organism evidence="12 13">
    <name type="scientific">Solirubrobacter phytolaccae</name>
    <dbReference type="NCBI Taxonomy" id="1404360"/>
    <lineage>
        <taxon>Bacteria</taxon>
        <taxon>Bacillati</taxon>
        <taxon>Actinomycetota</taxon>
        <taxon>Thermoleophilia</taxon>
        <taxon>Solirubrobacterales</taxon>
        <taxon>Solirubrobacteraceae</taxon>
        <taxon>Solirubrobacter</taxon>
    </lineage>
</organism>
<proteinExistence type="inferred from homology"/>
<reference evidence="12" key="1">
    <citation type="submission" date="2022-10" db="EMBL/GenBank/DDBJ databases">
        <title>The WGS of Solirubrobacter phytolaccae KCTC 29190.</title>
        <authorList>
            <person name="Jiang Z."/>
        </authorList>
    </citation>
    <scope>NUCLEOTIDE SEQUENCE</scope>
    <source>
        <strain evidence="12">KCTC 29190</strain>
    </source>
</reference>
<keyword evidence="13" id="KW-1185">Reference proteome</keyword>
<evidence type="ECO:0000256" key="1">
    <source>
        <dbReference type="ARBA" id="ARBA00005272"/>
    </source>
</evidence>
<keyword evidence="7" id="KW-0520">NAD</keyword>
<dbReference type="InterPro" id="IPR045024">
    <property type="entry name" value="NDH-2"/>
</dbReference>
<keyword evidence="6" id="KW-0560">Oxidoreductase</keyword>
<comment type="catalytic activity">
    <reaction evidence="8">
        <text>a quinone + NADH + H(+) = a quinol + NAD(+)</text>
        <dbReference type="Rhea" id="RHEA:46160"/>
        <dbReference type="ChEBI" id="CHEBI:15378"/>
        <dbReference type="ChEBI" id="CHEBI:24646"/>
        <dbReference type="ChEBI" id="CHEBI:57540"/>
        <dbReference type="ChEBI" id="CHEBI:57945"/>
        <dbReference type="ChEBI" id="CHEBI:132124"/>
        <dbReference type="EC" id="1.6.5.9"/>
    </reaction>
</comment>
<dbReference type="RefSeq" id="WP_270023704.1">
    <property type="nucleotide sequence ID" value="NZ_JAPDDP010000005.1"/>
</dbReference>
<dbReference type="Gene3D" id="3.50.50.100">
    <property type="match status" value="1"/>
</dbReference>
<feature type="transmembrane region" description="Helical" evidence="9">
    <location>
        <begin position="378"/>
        <end position="395"/>
    </location>
</feature>
<dbReference type="SUPFAM" id="SSF51905">
    <property type="entry name" value="FAD/NAD(P)-binding domain"/>
    <property type="match status" value="1"/>
</dbReference>
<evidence type="ECO:0000313" key="12">
    <source>
        <dbReference type="EMBL" id="MDA0179429.1"/>
    </source>
</evidence>
<feature type="domain" description="External alternative NADH-ubiquinone oxidoreductase-like C-terminal" evidence="11">
    <location>
        <begin position="354"/>
        <end position="410"/>
    </location>
</feature>
<protein>
    <recommendedName>
        <fullName evidence="2">NADH:ubiquinone reductase (non-electrogenic)</fullName>
        <ecNumber evidence="2">1.6.5.9</ecNumber>
    </recommendedName>
</protein>
<evidence type="ECO:0000259" key="10">
    <source>
        <dbReference type="Pfam" id="PF07992"/>
    </source>
</evidence>
<gene>
    <name evidence="12" type="ORF">OJ997_03910</name>
</gene>
<dbReference type="PANTHER" id="PTHR43706:SF47">
    <property type="entry name" value="EXTERNAL NADH-UBIQUINONE OXIDOREDUCTASE 1, MITOCHONDRIAL-RELATED"/>
    <property type="match status" value="1"/>
</dbReference>
<accession>A0A9X3N4E6</accession>
<keyword evidence="5" id="KW-0809">Transit peptide</keyword>
<dbReference type="InterPro" id="IPR023753">
    <property type="entry name" value="FAD/NAD-binding_dom"/>
</dbReference>
<dbReference type="EMBL" id="JAPDDP010000005">
    <property type="protein sequence ID" value="MDA0179429.1"/>
    <property type="molecule type" value="Genomic_DNA"/>
</dbReference>
<keyword evidence="4" id="KW-0274">FAD</keyword>
<dbReference type="GO" id="GO:0050136">
    <property type="term" value="F:NADH dehydrogenase (quinone) (non-electrogenic) activity"/>
    <property type="evidence" value="ECO:0007669"/>
    <property type="project" value="UniProtKB-EC"/>
</dbReference>